<dbReference type="InterPro" id="IPR044068">
    <property type="entry name" value="CB"/>
</dbReference>
<evidence type="ECO:0000256" key="3">
    <source>
        <dbReference type="ARBA" id="ARBA00023172"/>
    </source>
</evidence>
<dbReference type="InterPro" id="IPR011010">
    <property type="entry name" value="DNA_brk_join_enz"/>
</dbReference>
<accession>A0A5J6SY74</accession>
<gene>
    <name evidence="7" type="ORF">PB01_20885</name>
</gene>
<dbReference type="Proteomes" id="UP000325517">
    <property type="component" value="Plasmid pPB01"/>
</dbReference>
<keyword evidence="8" id="KW-1185">Reference proteome</keyword>
<dbReference type="CDD" id="cd00397">
    <property type="entry name" value="DNA_BRE_C"/>
    <property type="match status" value="1"/>
</dbReference>
<dbReference type="AlphaFoldDB" id="A0A5J6SY74"/>
<sequence length="270" mass="31152">MLEGKTLNTVTTYGFHLNAFNRWLKFEKQTLDGMKAMDLLGFKEWMLKKGKSERTFNAVISCLRGYFDFLILHEVVKTNPVSNLLRIKVKSYKQERLTDEQIHEFYTYIDQLKPNIRTAFYLMIGSGARVGEVAHLTKEDITIEKEGRIFVDIQDAKWGSDRKIPIVFEKSALIVHDYLQSVDTSSLPVFRVSKRTLQTHATTFMQKTNIPFSCHVLRHTFATLLLEKSVPIEKIQYLLGHKTPSATAHYTQSAHINVLDLAPSIWQGER</sequence>
<dbReference type="PROSITE" id="PS51900">
    <property type="entry name" value="CB"/>
    <property type="match status" value="1"/>
</dbReference>
<dbReference type="Pfam" id="PF00589">
    <property type="entry name" value="Phage_integrase"/>
    <property type="match status" value="1"/>
</dbReference>
<protein>
    <submittedName>
        <fullName evidence="7">Integrase</fullName>
    </submittedName>
</protein>
<geneLocation type="plasmid" evidence="8">
    <name>ppb01</name>
</geneLocation>
<dbReference type="InterPro" id="IPR010998">
    <property type="entry name" value="Integrase_recombinase_N"/>
</dbReference>
<dbReference type="KEGG" id="psyo:PB01_20885"/>
<dbReference type="GO" id="GO:0015074">
    <property type="term" value="P:DNA integration"/>
    <property type="evidence" value="ECO:0007669"/>
    <property type="project" value="UniProtKB-KW"/>
</dbReference>
<evidence type="ECO:0000313" key="8">
    <source>
        <dbReference type="Proteomes" id="UP000325517"/>
    </source>
</evidence>
<dbReference type="GO" id="GO:0003677">
    <property type="term" value="F:DNA binding"/>
    <property type="evidence" value="ECO:0007669"/>
    <property type="project" value="UniProtKB-UniRule"/>
</dbReference>
<dbReference type="InterPro" id="IPR004107">
    <property type="entry name" value="Integrase_SAM-like_N"/>
</dbReference>
<dbReference type="PANTHER" id="PTHR30349">
    <property type="entry name" value="PHAGE INTEGRASE-RELATED"/>
    <property type="match status" value="1"/>
</dbReference>
<evidence type="ECO:0000256" key="4">
    <source>
        <dbReference type="PROSITE-ProRule" id="PRU01248"/>
    </source>
</evidence>
<dbReference type="InterPro" id="IPR013762">
    <property type="entry name" value="Integrase-like_cat_sf"/>
</dbReference>
<keyword evidence="1" id="KW-0229">DNA integration</keyword>
<evidence type="ECO:0000259" key="5">
    <source>
        <dbReference type="PROSITE" id="PS51898"/>
    </source>
</evidence>
<dbReference type="Pfam" id="PF02899">
    <property type="entry name" value="Phage_int_SAM_1"/>
    <property type="match status" value="1"/>
</dbReference>
<keyword evidence="7" id="KW-0614">Plasmid</keyword>
<dbReference type="InterPro" id="IPR002104">
    <property type="entry name" value="Integrase_catalytic"/>
</dbReference>
<evidence type="ECO:0000259" key="6">
    <source>
        <dbReference type="PROSITE" id="PS51900"/>
    </source>
</evidence>
<dbReference type="Gene3D" id="1.10.443.10">
    <property type="entry name" value="Intergrase catalytic core"/>
    <property type="match status" value="1"/>
</dbReference>
<dbReference type="OrthoDB" id="9803188at2"/>
<dbReference type="RefSeq" id="WP_151702159.1">
    <property type="nucleotide sequence ID" value="NZ_CP031224.1"/>
</dbReference>
<proteinExistence type="predicted"/>
<dbReference type="PROSITE" id="PS51898">
    <property type="entry name" value="TYR_RECOMBINASE"/>
    <property type="match status" value="1"/>
</dbReference>
<evidence type="ECO:0000256" key="1">
    <source>
        <dbReference type="ARBA" id="ARBA00022908"/>
    </source>
</evidence>
<dbReference type="InterPro" id="IPR050090">
    <property type="entry name" value="Tyrosine_recombinase_XerCD"/>
</dbReference>
<keyword evidence="3" id="KW-0233">DNA recombination</keyword>
<keyword evidence="2 4" id="KW-0238">DNA-binding</keyword>
<dbReference type="SUPFAM" id="SSF56349">
    <property type="entry name" value="DNA breaking-rejoining enzymes"/>
    <property type="match status" value="1"/>
</dbReference>
<evidence type="ECO:0000313" key="7">
    <source>
        <dbReference type="EMBL" id="QFG01288.1"/>
    </source>
</evidence>
<evidence type="ECO:0000256" key="2">
    <source>
        <dbReference type="ARBA" id="ARBA00023125"/>
    </source>
</evidence>
<feature type="domain" description="Tyr recombinase" evidence="5">
    <location>
        <begin position="92"/>
        <end position="263"/>
    </location>
</feature>
<dbReference type="EMBL" id="CP031224">
    <property type="protein sequence ID" value="QFG01288.1"/>
    <property type="molecule type" value="Genomic_DNA"/>
</dbReference>
<dbReference type="Gene3D" id="1.10.150.130">
    <property type="match status" value="1"/>
</dbReference>
<organism evidence="7 8">
    <name type="scientific">Psychrobacillus glaciei</name>
    <dbReference type="NCBI Taxonomy" id="2283160"/>
    <lineage>
        <taxon>Bacteria</taxon>
        <taxon>Bacillati</taxon>
        <taxon>Bacillota</taxon>
        <taxon>Bacilli</taxon>
        <taxon>Bacillales</taxon>
        <taxon>Bacillaceae</taxon>
        <taxon>Psychrobacillus</taxon>
    </lineage>
</organism>
<dbReference type="GO" id="GO:0006310">
    <property type="term" value="P:DNA recombination"/>
    <property type="evidence" value="ECO:0007669"/>
    <property type="project" value="UniProtKB-KW"/>
</dbReference>
<reference evidence="7 8" key="1">
    <citation type="submission" date="2018-07" db="EMBL/GenBank/DDBJ databases">
        <title>Complete genome sequence of Psychrobacillus sp. PB01, isolated from iceberg, and comparative genome analysis of Psychrobacillus strains.</title>
        <authorList>
            <person name="Lee P.C."/>
        </authorList>
    </citation>
    <scope>NUCLEOTIDE SEQUENCE [LARGE SCALE GENOMIC DNA]</scope>
    <source>
        <strain evidence="7 8">PB01</strain>
        <plasmid evidence="8">ppb01</plasmid>
    </source>
</reference>
<name>A0A5J6SY74_9BACI</name>
<feature type="domain" description="Core-binding (CB)" evidence="6">
    <location>
        <begin position="1"/>
        <end position="71"/>
    </location>
</feature>